<dbReference type="AlphaFoldDB" id="A0A2P2NH58"/>
<dbReference type="EMBL" id="GGEC01061348">
    <property type="protein sequence ID" value="MBX41832.1"/>
    <property type="molecule type" value="Transcribed_RNA"/>
</dbReference>
<reference evidence="2" key="1">
    <citation type="submission" date="2018-02" db="EMBL/GenBank/DDBJ databases">
        <title>Rhizophora mucronata_Transcriptome.</title>
        <authorList>
            <person name="Meera S.P."/>
            <person name="Sreeshan A."/>
            <person name="Augustine A."/>
        </authorList>
    </citation>
    <scope>NUCLEOTIDE SEQUENCE</scope>
    <source>
        <tissue evidence="2">Leaf</tissue>
    </source>
</reference>
<protein>
    <submittedName>
        <fullName evidence="2">Uncharacterized protein</fullName>
    </submittedName>
</protein>
<evidence type="ECO:0000313" key="2">
    <source>
        <dbReference type="EMBL" id="MBX41832.1"/>
    </source>
</evidence>
<name>A0A2P2NH58_RHIMU</name>
<sequence>MRPFLFSSYRSKASRSSEELEEEERQREANSSRLMKPSLSASISSITSWSSSVVYVEPMDLRTSPSSPTEILPSPLESNWLKICWSSSILCRQKDEEDFVDALSMLRFFAGAAAIGF</sequence>
<proteinExistence type="predicted"/>
<feature type="region of interest" description="Disordered" evidence="1">
    <location>
        <begin position="1"/>
        <end position="35"/>
    </location>
</feature>
<organism evidence="2">
    <name type="scientific">Rhizophora mucronata</name>
    <name type="common">Asiatic mangrove</name>
    <dbReference type="NCBI Taxonomy" id="61149"/>
    <lineage>
        <taxon>Eukaryota</taxon>
        <taxon>Viridiplantae</taxon>
        <taxon>Streptophyta</taxon>
        <taxon>Embryophyta</taxon>
        <taxon>Tracheophyta</taxon>
        <taxon>Spermatophyta</taxon>
        <taxon>Magnoliopsida</taxon>
        <taxon>eudicotyledons</taxon>
        <taxon>Gunneridae</taxon>
        <taxon>Pentapetalae</taxon>
        <taxon>rosids</taxon>
        <taxon>fabids</taxon>
        <taxon>Malpighiales</taxon>
        <taxon>Rhizophoraceae</taxon>
        <taxon>Rhizophora</taxon>
    </lineage>
</organism>
<accession>A0A2P2NH58</accession>
<evidence type="ECO:0000256" key="1">
    <source>
        <dbReference type="SAM" id="MobiDB-lite"/>
    </source>
</evidence>